<dbReference type="InterPro" id="IPR010540">
    <property type="entry name" value="CmpB_TMEM229"/>
</dbReference>
<feature type="transmembrane region" description="Helical" evidence="2">
    <location>
        <begin position="77"/>
        <end position="100"/>
    </location>
</feature>
<dbReference type="Pfam" id="PF06541">
    <property type="entry name" value="ABC_trans_CmpB"/>
    <property type="match status" value="1"/>
</dbReference>
<dbReference type="OrthoDB" id="9789229at2"/>
<keyword evidence="2" id="KW-0472">Membrane</keyword>
<reference evidence="4" key="1">
    <citation type="submission" date="2018-02" db="EMBL/GenBank/DDBJ databases">
        <authorList>
            <person name="Holder M.E."/>
            <person name="Ajami N.J."/>
            <person name="Petrosino J.F."/>
        </authorList>
    </citation>
    <scope>NUCLEOTIDE SEQUENCE [LARGE SCALE GENOMIC DNA]</scope>
    <source>
        <strain evidence="4">CCUG 47132</strain>
    </source>
</reference>
<organism evidence="3 4">
    <name type="scientific">Mogibacterium diversum</name>
    <dbReference type="NCBI Taxonomy" id="114527"/>
    <lineage>
        <taxon>Bacteria</taxon>
        <taxon>Bacillati</taxon>
        <taxon>Bacillota</taxon>
        <taxon>Clostridia</taxon>
        <taxon>Peptostreptococcales</taxon>
        <taxon>Anaerovoracaceae</taxon>
        <taxon>Mogibacterium</taxon>
    </lineage>
</organism>
<evidence type="ECO:0000256" key="1">
    <source>
        <dbReference type="SAM" id="Coils"/>
    </source>
</evidence>
<dbReference type="GeneID" id="78391263"/>
<proteinExistence type="predicted"/>
<keyword evidence="2" id="KW-0812">Transmembrane</keyword>
<gene>
    <name evidence="3" type="ORF">C5Q96_03200</name>
</gene>
<dbReference type="EMBL" id="CP027228">
    <property type="protein sequence ID" value="AVM47897.1"/>
    <property type="molecule type" value="Genomic_DNA"/>
</dbReference>
<keyword evidence="4" id="KW-1185">Reference proteome</keyword>
<accession>A0A2S0L3R9</accession>
<feature type="transmembrane region" description="Helical" evidence="2">
    <location>
        <begin position="112"/>
        <end position="134"/>
    </location>
</feature>
<keyword evidence="1" id="KW-0175">Coiled coil</keyword>
<keyword evidence="2" id="KW-1133">Transmembrane helix</keyword>
<dbReference type="KEGG" id="mdv:C5Q96_03200"/>
<dbReference type="AlphaFoldDB" id="A0A2S0L3R9"/>
<feature type="transmembrane region" description="Helical" evidence="2">
    <location>
        <begin position="40"/>
        <end position="65"/>
    </location>
</feature>
<name>A0A2S0L3R9_9FIRM</name>
<evidence type="ECO:0008006" key="5">
    <source>
        <dbReference type="Google" id="ProtNLM"/>
    </source>
</evidence>
<dbReference type="RefSeq" id="WP_106056976.1">
    <property type="nucleotide sequence ID" value="NZ_CP027228.1"/>
</dbReference>
<sequence length="302" mass="34145">MIAGYILTDIAIFFLVYAVIGWITEVIYQAISKGIVVNRGFLNGPICPIYGFGSLFVILLVKALGLDHSSFTTDVQVFLLGMLLSTMLELVGGYALLKIFHARWWDYTSKPFNYHGYICLEFSIIWGFGILVVVRRIQPFVEVVFGGLGTSTFGIILLLIAYIAFISDFAVSVLITLGLNKRITRLDDMKKSMTEFSDLLSTRIGDDAINAKGKVDAYRAESTSFNAEIRDAAAERRAEVAKELADMKRDYELAREEFYKKMRKTKFFGTGRILKSYPDLRIVNHGEIVDKIKETLRYKTKS</sequence>
<protein>
    <recommendedName>
        <fullName evidence="5">ABC transporter permease</fullName>
    </recommendedName>
</protein>
<feature type="transmembrane region" description="Helical" evidence="2">
    <location>
        <begin position="6"/>
        <end position="28"/>
    </location>
</feature>
<evidence type="ECO:0000313" key="3">
    <source>
        <dbReference type="EMBL" id="AVM47897.1"/>
    </source>
</evidence>
<evidence type="ECO:0000313" key="4">
    <source>
        <dbReference type="Proteomes" id="UP000237883"/>
    </source>
</evidence>
<feature type="transmembrane region" description="Helical" evidence="2">
    <location>
        <begin position="154"/>
        <end position="179"/>
    </location>
</feature>
<evidence type="ECO:0000256" key="2">
    <source>
        <dbReference type="SAM" id="Phobius"/>
    </source>
</evidence>
<feature type="coiled-coil region" evidence="1">
    <location>
        <begin position="230"/>
        <end position="257"/>
    </location>
</feature>
<dbReference type="Proteomes" id="UP000237883">
    <property type="component" value="Chromosome"/>
</dbReference>